<dbReference type="PANTHER" id="PTHR15319">
    <property type="entry name" value="TATA BOX-BINDING PROTEIN ASSOCIATED FACTOR RNA POLYMERASE I SUBUNIT C"/>
    <property type="match status" value="1"/>
</dbReference>
<evidence type="ECO:0000259" key="2">
    <source>
        <dbReference type="Pfam" id="PF20641"/>
    </source>
</evidence>
<dbReference type="GeneID" id="36402874"/>
<feature type="compositionally biased region" description="Polar residues" evidence="1">
    <location>
        <begin position="574"/>
        <end position="585"/>
    </location>
</feature>
<sequence>MEATFVYPNEVPVLASTGLGVGIAGIDPDHVPLKPNLLNNVCQRVDPDSCALDARGVMRLLVRNALGYSFLRPHQRNKLQRHLAGKKEIKKKDWKAQASFYRINYRDFVPHDLMIEFLENECPPQEDCYNLSKWSCAAASLCMFWEAKMRIIRLQRRKYLRLLEGLQIAQFLQHQQERKLRIPHSEAELASVTVDGTVRYWDPEGGIRTITKEAYTPDRILRCEYSSHPCVLWAANRVTVSTLDLREPPQIASKLFDVTGAGTFVTIYDIRRRASNPFQFVVGTGVAIEIFDSRMARQPVISWLQPQSYSGEPDVSFGAIDEVNMSNNANDSQGFILSSLKRHKITTLYPFEQNRKRKRGEVMSLIPLRFNEDDDAYIDKPSSSVGQLVAADANLDLRMEDGGEYTRLTGICAMRNESSECASIYQLNSLGDLFSHQVSFSRSQTKSYYTAVQANLPCGVTAQYEPTQDTVSRRLPIPVDAMVPEYDTESMQTFITLPLKILRRQFPRLPEDKEKLMKSDNHIDSQTHATASSIKCSKASRKTFASQKVICRFTPSNAGENTTHNSAETDETLIRNSCSKGSTRSSDGDAEALSFEGHALKFLDMDELVETLCSVCDPSASLYQLHRFVIDRLNIELSSAKLLLFLRSRSEFQIRTVIHSLSADRLRVLNPSLSGVDNVHYKKEDPRILACNCRPNSHLPCKSWSCMLLHAIAVSRSLPDFHLDDTAPSSAVMQDMPQEFADVISAAQILYGDI</sequence>
<protein>
    <recommendedName>
        <fullName evidence="2">TAF1C beta-propeller domain-containing protein</fullName>
    </recommendedName>
</protein>
<dbReference type="AlphaFoldDB" id="A0A0P1B5J2"/>
<name>A0A0P1B5J2_PLAHL</name>
<evidence type="ECO:0000256" key="1">
    <source>
        <dbReference type="SAM" id="MobiDB-lite"/>
    </source>
</evidence>
<reference evidence="4" key="1">
    <citation type="submission" date="2014-09" db="EMBL/GenBank/DDBJ databases">
        <authorList>
            <person name="Sharma Rahul"/>
            <person name="Thines Marco"/>
        </authorList>
    </citation>
    <scope>NUCLEOTIDE SEQUENCE [LARGE SCALE GENOMIC DNA]</scope>
</reference>
<dbReference type="Pfam" id="PF20641">
    <property type="entry name" value="TAF1C_beta-prop"/>
    <property type="match status" value="1"/>
</dbReference>
<dbReference type="InterPro" id="IPR038801">
    <property type="entry name" value="TAF1C"/>
</dbReference>
<dbReference type="Proteomes" id="UP000054928">
    <property type="component" value="Unassembled WGS sequence"/>
</dbReference>
<dbReference type="RefSeq" id="XP_024586462.1">
    <property type="nucleotide sequence ID" value="XM_024721355.1"/>
</dbReference>
<keyword evidence="4" id="KW-1185">Reference proteome</keyword>
<dbReference type="InterPro" id="IPR049087">
    <property type="entry name" value="TAF1C_beta-prop"/>
</dbReference>
<organism evidence="3 4">
    <name type="scientific">Plasmopara halstedii</name>
    <name type="common">Downy mildew of sunflower</name>
    <dbReference type="NCBI Taxonomy" id="4781"/>
    <lineage>
        <taxon>Eukaryota</taxon>
        <taxon>Sar</taxon>
        <taxon>Stramenopiles</taxon>
        <taxon>Oomycota</taxon>
        <taxon>Peronosporomycetes</taxon>
        <taxon>Peronosporales</taxon>
        <taxon>Peronosporaceae</taxon>
        <taxon>Plasmopara</taxon>
    </lineage>
</organism>
<proteinExistence type="predicted"/>
<accession>A0A0P1B5J2</accession>
<dbReference type="GO" id="GO:0001650">
    <property type="term" value="C:fibrillar center"/>
    <property type="evidence" value="ECO:0007669"/>
    <property type="project" value="TreeGrafter"/>
</dbReference>
<feature type="domain" description="TAF1C beta-propeller" evidence="2">
    <location>
        <begin position="183"/>
        <end position="259"/>
    </location>
</feature>
<evidence type="ECO:0000313" key="4">
    <source>
        <dbReference type="Proteomes" id="UP000054928"/>
    </source>
</evidence>
<feature type="region of interest" description="Disordered" evidence="1">
    <location>
        <begin position="559"/>
        <end position="589"/>
    </location>
</feature>
<dbReference type="OrthoDB" id="60455at2759"/>
<dbReference type="EMBL" id="CCYD01003101">
    <property type="protein sequence ID" value="CEG50093.1"/>
    <property type="molecule type" value="Genomic_DNA"/>
</dbReference>
<evidence type="ECO:0000313" key="3">
    <source>
        <dbReference type="EMBL" id="CEG50093.1"/>
    </source>
</evidence>
<dbReference type="PANTHER" id="PTHR15319:SF1">
    <property type="entry name" value="TATA BOX-BINDING PROTEIN-ASSOCIATED FACTOR RNA POLYMERASE I SUBUNIT C"/>
    <property type="match status" value="1"/>
</dbReference>
<dbReference type="GO" id="GO:0001164">
    <property type="term" value="F:RNA polymerase I core promoter sequence-specific DNA binding"/>
    <property type="evidence" value="ECO:0007669"/>
    <property type="project" value="TreeGrafter"/>
</dbReference>